<keyword evidence="3" id="KW-1185">Reference proteome</keyword>
<evidence type="ECO:0000313" key="3">
    <source>
        <dbReference type="Proteomes" id="UP000607645"/>
    </source>
</evidence>
<protein>
    <submittedName>
        <fullName evidence="2">Uncharacterized protein</fullName>
    </submittedName>
</protein>
<proteinExistence type="predicted"/>
<evidence type="ECO:0000313" key="2">
    <source>
        <dbReference type="EMBL" id="MBC5735940.1"/>
    </source>
</evidence>
<evidence type="ECO:0000256" key="1">
    <source>
        <dbReference type="SAM" id="MobiDB-lite"/>
    </source>
</evidence>
<feature type="compositionally biased region" description="Basic and acidic residues" evidence="1">
    <location>
        <begin position="25"/>
        <end position="43"/>
    </location>
</feature>
<dbReference type="AlphaFoldDB" id="A0A8J6JJG4"/>
<sequence length="113" mass="12458">MYNRYIPAEGGYTRIVEEDAPPFHPPEDHPGPHAEPERREPKPDFTPPEPEQAPEAPAEKKPGGISSLLKGLKLDDLDTGDILLLLIILFLFLDGDDIELIITLGLLLVLGLD</sequence>
<gene>
    <name evidence="2" type="ORF">H8S62_02790</name>
</gene>
<organism evidence="2 3">
    <name type="scientific">Lawsonibacter faecis</name>
    <dbReference type="NCBI Taxonomy" id="2763052"/>
    <lineage>
        <taxon>Bacteria</taxon>
        <taxon>Bacillati</taxon>
        <taxon>Bacillota</taxon>
        <taxon>Clostridia</taxon>
        <taxon>Eubacteriales</taxon>
        <taxon>Oscillospiraceae</taxon>
        <taxon>Lawsonibacter</taxon>
    </lineage>
</organism>
<reference evidence="2" key="1">
    <citation type="submission" date="2020-08" db="EMBL/GenBank/DDBJ databases">
        <title>Genome public.</title>
        <authorList>
            <person name="Liu C."/>
            <person name="Sun Q."/>
        </authorList>
    </citation>
    <scope>NUCLEOTIDE SEQUENCE</scope>
    <source>
        <strain evidence="2">NSJ-52</strain>
    </source>
</reference>
<accession>A0A8J6JJG4</accession>
<name>A0A8J6JJG4_9FIRM</name>
<comment type="caution">
    <text evidence="2">The sequence shown here is derived from an EMBL/GenBank/DDBJ whole genome shotgun (WGS) entry which is preliminary data.</text>
</comment>
<dbReference type="EMBL" id="JACOPQ010000002">
    <property type="protein sequence ID" value="MBC5735940.1"/>
    <property type="molecule type" value="Genomic_DNA"/>
</dbReference>
<feature type="region of interest" description="Disordered" evidence="1">
    <location>
        <begin position="15"/>
        <end position="63"/>
    </location>
</feature>
<dbReference type="Proteomes" id="UP000607645">
    <property type="component" value="Unassembled WGS sequence"/>
</dbReference>